<accession>A0A9N8MHR0</accession>
<dbReference type="Pfam" id="PF02086">
    <property type="entry name" value="MethyltransfD12"/>
    <property type="match status" value="1"/>
</dbReference>
<reference evidence="4" key="1">
    <citation type="submission" date="2020-12" db="EMBL/GenBank/DDBJ databases">
        <authorList>
            <person name="Rodrigo-Torres L."/>
            <person name="Arahal R. D."/>
            <person name="Lucena T."/>
        </authorList>
    </citation>
    <scope>NUCLEOTIDE SEQUENCE</scope>
    <source>
        <strain evidence="4">CECT 9390</strain>
    </source>
</reference>
<evidence type="ECO:0000256" key="3">
    <source>
        <dbReference type="ARBA" id="ARBA00022691"/>
    </source>
</evidence>
<keyword evidence="3" id="KW-0949">S-adenosyl-L-methionine</keyword>
<evidence type="ECO:0000313" key="4">
    <source>
        <dbReference type="EMBL" id="CAD7807129.1"/>
    </source>
</evidence>
<dbReference type="InterPro" id="IPR012327">
    <property type="entry name" value="MeTrfase_D12"/>
</dbReference>
<proteinExistence type="predicted"/>
<evidence type="ECO:0000256" key="1">
    <source>
        <dbReference type="ARBA" id="ARBA00022603"/>
    </source>
</evidence>
<keyword evidence="5" id="KW-1185">Reference proteome</keyword>
<dbReference type="Proteomes" id="UP000662618">
    <property type="component" value="Unassembled WGS sequence"/>
</dbReference>
<protein>
    <recommendedName>
        <fullName evidence="6">DNA adenine methylase</fullName>
    </recommendedName>
</protein>
<sequence length="40" mass="4687">MSLRLSLTQIEQNQADKVIQSRDHEEAFFYCDPPYIGTNQ</sequence>
<organism evidence="4 5">
    <name type="scientific">Chryseobacterium aquaeductus</name>
    <dbReference type="NCBI Taxonomy" id="2675056"/>
    <lineage>
        <taxon>Bacteria</taxon>
        <taxon>Pseudomonadati</taxon>
        <taxon>Bacteroidota</taxon>
        <taxon>Flavobacteriia</taxon>
        <taxon>Flavobacteriales</taxon>
        <taxon>Weeksellaceae</taxon>
        <taxon>Chryseobacterium group</taxon>
        <taxon>Chryseobacterium</taxon>
    </lineage>
</organism>
<dbReference type="AlphaFoldDB" id="A0A9N8MHR0"/>
<dbReference type="GO" id="GO:0009307">
    <property type="term" value="P:DNA restriction-modification system"/>
    <property type="evidence" value="ECO:0007669"/>
    <property type="project" value="InterPro"/>
</dbReference>
<evidence type="ECO:0000313" key="5">
    <source>
        <dbReference type="Proteomes" id="UP000662618"/>
    </source>
</evidence>
<keyword evidence="2" id="KW-0808">Transferase</keyword>
<dbReference type="Gene3D" id="3.40.50.150">
    <property type="entry name" value="Vaccinia Virus protein VP39"/>
    <property type="match status" value="1"/>
</dbReference>
<name>A0A9N8MHR0_9FLAO</name>
<dbReference type="InterPro" id="IPR029063">
    <property type="entry name" value="SAM-dependent_MTases_sf"/>
</dbReference>
<comment type="caution">
    <text evidence="4">The sequence shown here is derived from an EMBL/GenBank/DDBJ whole genome shotgun (WGS) entry which is preliminary data.</text>
</comment>
<dbReference type="GO" id="GO:0032259">
    <property type="term" value="P:methylation"/>
    <property type="evidence" value="ECO:0007669"/>
    <property type="project" value="UniProtKB-KW"/>
</dbReference>
<dbReference type="EMBL" id="CAJIMS010000001">
    <property type="protein sequence ID" value="CAD7807129.1"/>
    <property type="molecule type" value="Genomic_DNA"/>
</dbReference>
<evidence type="ECO:0008006" key="6">
    <source>
        <dbReference type="Google" id="ProtNLM"/>
    </source>
</evidence>
<evidence type="ECO:0000256" key="2">
    <source>
        <dbReference type="ARBA" id="ARBA00022679"/>
    </source>
</evidence>
<dbReference type="GO" id="GO:0009007">
    <property type="term" value="F:site-specific DNA-methyltransferase (adenine-specific) activity"/>
    <property type="evidence" value="ECO:0007669"/>
    <property type="project" value="UniProtKB-EC"/>
</dbReference>
<gene>
    <name evidence="4" type="ORF">CHRY9390_01615</name>
</gene>
<keyword evidence="1" id="KW-0489">Methyltransferase</keyword>